<dbReference type="Proteomes" id="UP000182658">
    <property type="component" value="Unassembled WGS sequence"/>
</dbReference>
<evidence type="ECO:0000313" key="3">
    <source>
        <dbReference type="Proteomes" id="UP000182658"/>
    </source>
</evidence>
<dbReference type="Pfam" id="PF06985">
    <property type="entry name" value="HET"/>
    <property type="match status" value="1"/>
</dbReference>
<feature type="domain" description="Heterokaryon incompatibility" evidence="1">
    <location>
        <begin position="57"/>
        <end position="198"/>
    </location>
</feature>
<dbReference type="InParanoid" id="A0A1J7J426"/>
<accession>A0A1J7J426</accession>
<dbReference type="EMBL" id="KV875093">
    <property type="protein sequence ID" value="OIW34542.1"/>
    <property type="molecule type" value="Genomic_DNA"/>
</dbReference>
<dbReference type="OrthoDB" id="5362512at2759"/>
<keyword evidence="3" id="KW-1185">Reference proteome</keyword>
<evidence type="ECO:0000259" key="1">
    <source>
        <dbReference type="Pfam" id="PF06985"/>
    </source>
</evidence>
<proteinExistence type="predicted"/>
<dbReference type="InterPro" id="IPR010730">
    <property type="entry name" value="HET"/>
</dbReference>
<name>A0A1J7J426_9PEZI</name>
<dbReference type="STRING" id="1408157.A0A1J7J426"/>
<sequence>MPLCQRWFQQCCTSHEGCIPDKAYQSFIPTRLLDITRDRPRLCLAEEVTSVGLPVRYATLSHCWGTVAFATLNSANIDSFRQLIPPEALVKTFLDAMHVARALDFSYLWIDSLCIIQDSAEDWEREAGLMADVYGGSSLTIAASSAADGRVGCFFDRPKSWRCQVRQSDSPVLWNVFPFTLHDINGHKLRDRAWALQERYLSRRVLHFTRDQVFWECDGAPACETYPKGYPVEVYLALAEPDFDPGFALQKRPLTREAWPAIVEDYSSRRLTKKSDRFPAIGGLAKLIQEQTKDEYIAGMWMEGLEDQLTWRVKSSRYVKSSEARTLAPDAVAPYIAPSWSWASTTGHVDYPRKLNEEDLAKSYLYVEVHAIHIQFPSANPLGEIVGATLRLWCQNLYCGVTRILEEPHPTFMSFSVGDRVVIPQFWVFPDSLVASAKDTLVDTYILPIRHGMGLLRCQGLILQPTGRLKGQYRRIAAYEHVREDLSAGLLGEENLVARDCVDHFSEVTTEGGVKRYIIDLV</sequence>
<dbReference type="PANTHER" id="PTHR33112:SF16">
    <property type="entry name" value="HETEROKARYON INCOMPATIBILITY DOMAIN-CONTAINING PROTEIN"/>
    <property type="match status" value="1"/>
</dbReference>
<reference evidence="2 3" key="1">
    <citation type="submission" date="2016-10" db="EMBL/GenBank/DDBJ databases">
        <title>Draft genome sequence of Coniochaeta ligniaria NRRL30616, a lignocellulolytic fungus for bioabatement of inhibitors in plant biomass hydrolysates.</title>
        <authorList>
            <consortium name="DOE Joint Genome Institute"/>
            <person name="Jimenez D.J."/>
            <person name="Hector R.E."/>
            <person name="Riley R."/>
            <person name="Sun H."/>
            <person name="Grigoriev I.V."/>
            <person name="Van Elsas J.D."/>
            <person name="Nichols N.N."/>
        </authorList>
    </citation>
    <scope>NUCLEOTIDE SEQUENCE [LARGE SCALE GENOMIC DNA]</scope>
    <source>
        <strain evidence="2 3">NRRL 30616</strain>
    </source>
</reference>
<gene>
    <name evidence="2" type="ORF">CONLIGDRAFT_9411</name>
</gene>
<protein>
    <submittedName>
        <fullName evidence="2">HET-domain-containing protein</fullName>
    </submittedName>
</protein>
<dbReference type="AlphaFoldDB" id="A0A1J7J426"/>
<organism evidence="2 3">
    <name type="scientific">Coniochaeta ligniaria NRRL 30616</name>
    <dbReference type="NCBI Taxonomy" id="1408157"/>
    <lineage>
        <taxon>Eukaryota</taxon>
        <taxon>Fungi</taxon>
        <taxon>Dikarya</taxon>
        <taxon>Ascomycota</taxon>
        <taxon>Pezizomycotina</taxon>
        <taxon>Sordariomycetes</taxon>
        <taxon>Sordariomycetidae</taxon>
        <taxon>Coniochaetales</taxon>
        <taxon>Coniochaetaceae</taxon>
        <taxon>Coniochaeta</taxon>
    </lineage>
</organism>
<evidence type="ECO:0000313" key="2">
    <source>
        <dbReference type="EMBL" id="OIW34542.1"/>
    </source>
</evidence>
<dbReference type="PANTHER" id="PTHR33112">
    <property type="entry name" value="DOMAIN PROTEIN, PUTATIVE-RELATED"/>
    <property type="match status" value="1"/>
</dbReference>